<dbReference type="Pfam" id="PF00085">
    <property type="entry name" value="Thioredoxin"/>
    <property type="match status" value="1"/>
</dbReference>
<dbReference type="SUPFAM" id="SSF52833">
    <property type="entry name" value="Thioredoxin-like"/>
    <property type="match status" value="2"/>
</dbReference>
<dbReference type="GO" id="GO:0006879">
    <property type="term" value="P:intracellular iron ion homeostasis"/>
    <property type="evidence" value="ECO:0007669"/>
    <property type="project" value="TreeGrafter"/>
</dbReference>
<dbReference type="PANTHER" id="PTHR10293">
    <property type="entry name" value="GLUTAREDOXIN FAMILY MEMBER"/>
    <property type="match status" value="1"/>
</dbReference>
<evidence type="ECO:0000256" key="3">
    <source>
        <dbReference type="ARBA" id="ARBA00023014"/>
    </source>
</evidence>
<protein>
    <submittedName>
        <fullName evidence="6">Related to Monothiol glutaredoxin-4</fullName>
    </submittedName>
</protein>
<keyword evidence="7" id="KW-1185">Reference proteome</keyword>
<dbReference type="VEuPathDB" id="FungiDB:SCODWIG_00751"/>
<dbReference type="InterPro" id="IPR004480">
    <property type="entry name" value="Monothiol_GRX-rel"/>
</dbReference>
<dbReference type="GO" id="GO:0051537">
    <property type="term" value="F:2 iron, 2 sulfur cluster binding"/>
    <property type="evidence" value="ECO:0007669"/>
    <property type="project" value="TreeGrafter"/>
</dbReference>
<evidence type="ECO:0000256" key="1">
    <source>
        <dbReference type="ARBA" id="ARBA00022723"/>
    </source>
</evidence>
<name>A0A376B4E6_9ASCO</name>
<feature type="domain" description="Thioredoxin" evidence="5">
    <location>
        <begin position="2"/>
        <end position="109"/>
    </location>
</feature>
<evidence type="ECO:0000313" key="7">
    <source>
        <dbReference type="Proteomes" id="UP000262825"/>
    </source>
</evidence>
<dbReference type="PROSITE" id="PS51352">
    <property type="entry name" value="THIOREDOXIN_2"/>
    <property type="match status" value="1"/>
</dbReference>
<dbReference type="InterPro" id="IPR036249">
    <property type="entry name" value="Thioredoxin-like_sf"/>
</dbReference>
<dbReference type="Proteomes" id="UP000262825">
    <property type="component" value="Unassembled WGS sequence"/>
</dbReference>
<evidence type="ECO:0000259" key="5">
    <source>
        <dbReference type="PROSITE" id="PS51352"/>
    </source>
</evidence>
<dbReference type="GO" id="GO:0005829">
    <property type="term" value="C:cytosol"/>
    <property type="evidence" value="ECO:0007669"/>
    <property type="project" value="TreeGrafter"/>
</dbReference>
<dbReference type="PROSITE" id="PS51354">
    <property type="entry name" value="GLUTAREDOXIN_2"/>
    <property type="match status" value="1"/>
</dbReference>
<dbReference type="PANTHER" id="PTHR10293:SF73">
    <property type="entry name" value="GLUTAREDOXIN-3"/>
    <property type="match status" value="1"/>
</dbReference>
<feature type="compositionally biased region" description="Polar residues" evidence="4">
    <location>
        <begin position="112"/>
        <end position="142"/>
    </location>
</feature>
<dbReference type="GO" id="GO:0005634">
    <property type="term" value="C:nucleus"/>
    <property type="evidence" value="ECO:0007669"/>
    <property type="project" value="TreeGrafter"/>
</dbReference>
<keyword evidence="2" id="KW-0408">Iron</keyword>
<dbReference type="Gene3D" id="3.40.30.10">
    <property type="entry name" value="Glutaredoxin"/>
    <property type="match status" value="2"/>
</dbReference>
<dbReference type="AlphaFoldDB" id="A0A376B4E6"/>
<evidence type="ECO:0000256" key="2">
    <source>
        <dbReference type="ARBA" id="ARBA00023004"/>
    </source>
</evidence>
<dbReference type="CDD" id="cd02984">
    <property type="entry name" value="TRX_PICOT"/>
    <property type="match status" value="1"/>
</dbReference>
<dbReference type="InterPro" id="IPR002109">
    <property type="entry name" value="Glutaredoxin"/>
</dbReference>
<dbReference type="EMBL" id="UFAJ01000074">
    <property type="protein sequence ID" value="SSD58990.1"/>
    <property type="molecule type" value="Genomic_DNA"/>
</dbReference>
<sequence>MYVEITSQEQFTKLTTAEATDKLVSIYFHTSWAEPCSAMTPVFKAASVDHTNKDVIFLSIDAENYSEIAELFDVSSVPYFVFIKNGTILKELASATPKDYVKILNSLNVTSSTSQLQEQNTASGSSAPTKKNNTATENNYDVGTNDREQGEDEDEEEEEEEESEEQLNERLKQLTHAAPVMLFMKGTPNEPKCGFSRQMVGILREHQIKFGFFDILKDDGVRQGLKKFSDWPTYPQLYIKGELQGGLDIIKESIEEDADFFQHALEA</sequence>
<dbReference type="Pfam" id="PF00462">
    <property type="entry name" value="Glutaredoxin"/>
    <property type="match status" value="1"/>
</dbReference>
<keyword evidence="3" id="KW-0411">Iron-sulfur</keyword>
<keyword evidence="1" id="KW-0479">Metal-binding</keyword>
<feature type="region of interest" description="Disordered" evidence="4">
    <location>
        <begin position="112"/>
        <end position="168"/>
    </location>
</feature>
<gene>
    <name evidence="6" type="ORF">SCODWIG_00751</name>
</gene>
<evidence type="ECO:0000313" key="6">
    <source>
        <dbReference type="EMBL" id="SSD58990.1"/>
    </source>
</evidence>
<dbReference type="InterPro" id="IPR013766">
    <property type="entry name" value="Thioredoxin_domain"/>
</dbReference>
<dbReference type="CDD" id="cd03028">
    <property type="entry name" value="GRX_PICOT_like"/>
    <property type="match status" value="1"/>
</dbReference>
<reference evidence="7" key="1">
    <citation type="submission" date="2018-06" db="EMBL/GenBank/DDBJ databases">
        <authorList>
            <person name="Guldener U."/>
        </authorList>
    </citation>
    <scope>NUCLEOTIDE SEQUENCE [LARGE SCALE GENOMIC DNA]</scope>
    <source>
        <strain evidence="7">UTAD17</strain>
    </source>
</reference>
<dbReference type="InterPro" id="IPR033658">
    <property type="entry name" value="GRX_PICOT-like"/>
</dbReference>
<dbReference type="FunFam" id="3.40.30.10:FF:000012">
    <property type="entry name" value="Monothiol glutaredoxin"/>
    <property type="match status" value="1"/>
</dbReference>
<evidence type="ECO:0000256" key="4">
    <source>
        <dbReference type="SAM" id="MobiDB-lite"/>
    </source>
</evidence>
<accession>A0A376B4E6</accession>
<organism evidence="6 7">
    <name type="scientific">Saccharomycodes ludwigii</name>
    <dbReference type="NCBI Taxonomy" id="36035"/>
    <lineage>
        <taxon>Eukaryota</taxon>
        <taxon>Fungi</taxon>
        <taxon>Dikarya</taxon>
        <taxon>Ascomycota</taxon>
        <taxon>Saccharomycotina</taxon>
        <taxon>Saccharomycetes</taxon>
        <taxon>Saccharomycodales</taxon>
        <taxon>Saccharomycodaceae</taxon>
        <taxon>Saccharomycodes</taxon>
    </lineage>
</organism>
<feature type="compositionally biased region" description="Acidic residues" evidence="4">
    <location>
        <begin position="149"/>
        <end position="166"/>
    </location>
</feature>
<dbReference type="GO" id="GO:0015036">
    <property type="term" value="F:disulfide oxidoreductase activity"/>
    <property type="evidence" value="ECO:0007669"/>
    <property type="project" value="UniProtKB-ARBA"/>
</dbReference>
<proteinExistence type="predicted"/>
<dbReference type="GO" id="GO:0046872">
    <property type="term" value="F:metal ion binding"/>
    <property type="evidence" value="ECO:0007669"/>
    <property type="project" value="UniProtKB-KW"/>
</dbReference>